<keyword evidence="3" id="KW-1185">Reference proteome</keyword>
<dbReference type="Pfam" id="PF02519">
    <property type="entry name" value="Auxin_inducible"/>
    <property type="match status" value="6"/>
</dbReference>
<accession>A0AAW0KKG6</accession>
<evidence type="ECO:0000313" key="3">
    <source>
        <dbReference type="Proteomes" id="UP000237347"/>
    </source>
</evidence>
<protein>
    <submittedName>
        <fullName evidence="2">Auxin-induced protein 10a5</fullName>
    </submittedName>
</protein>
<dbReference type="AlphaFoldDB" id="A0AAW0KKG6"/>
<dbReference type="GO" id="GO:0009733">
    <property type="term" value="P:response to auxin"/>
    <property type="evidence" value="ECO:0007669"/>
    <property type="project" value="InterPro"/>
</dbReference>
<comment type="similarity">
    <text evidence="1">Belongs to the ARG7 family.</text>
</comment>
<dbReference type="PANTHER" id="PTHR31929">
    <property type="entry name" value="SAUR-LIKE AUXIN-RESPONSIVE PROTEIN FAMILY-RELATED"/>
    <property type="match status" value="1"/>
</dbReference>
<gene>
    <name evidence="2" type="primary">A10A5_6</name>
    <name evidence="2" type="ORF">CFP56_017315</name>
</gene>
<sequence>MAIRLPGIMHAKQILRRSNSFGKKVSSPSIDVPKGYIAIYVGESERRRFVIPISFLNQPSFQELLSKAEEEFGFDHPMGGLTIPCSEEIFFDLTSHLYELLLWPFICLNILRRSNSSGKQVASTSIDVPKGNIAVYVGESEKRRFIIPISFLNQPSFLELLSKAEEEFGYDHPMGGLTIPCSEDIFIDFTSRLHELTYFMCSSWGFVPEVIVLRHQKIIMAIRLPGIMHAKHILRRSNSFGKQVASISIDVPKGYIAVYVGESEKRRFVIPISFLNQPSFLELLSKAEEEFGYDHPMGGLTIPCSEDIFIDLTSHLHELTYFTCASWGFVPEVIVLRQLKVGELDVPKGYITIYVRESERRRFIIPLTFLNQPSFQELLCKAEEEFGFDHPMGGLTIPCSEEIFIDLTSRLYELNTMAIHLPGIMNAKHILRRSNSFGKQAASTPIDVPKGYIAVYVGESKKRRFVIPISFLNQPSFLTLLSKAEEEFGYDHPMGGLTIPCSENIFIDLTSRLHEINTMAIHLPGIMNAKHILRRSNSFGKQAASTPIDVPKGYIAVYVGESKKRRFVIPISFLNQPSFLTLLSKAEEEFGYDHPMGGLTIPCSENIFIDLTSRLHEMQ</sequence>
<proteinExistence type="inferred from homology"/>
<dbReference type="InterPro" id="IPR003676">
    <property type="entry name" value="SAUR_fam"/>
</dbReference>
<dbReference type="EMBL" id="PKMF04000271">
    <property type="protein sequence ID" value="KAK7839975.1"/>
    <property type="molecule type" value="Genomic_DNA"/>
</dbReference>
<comment type="caution">
    <text evidence="2">The sequence shown here is derived from an EMBL/GenBank/DDBJ whole genome shotgun (WGS) entry which is preliminary data.</text>
</comment>
<evidence type="ECO:0000313" key="2">
    <source>
        <dbReference type="EMBL" id="KAK7839975.1"/>
    </source>
</evidence>
<name>A0AAW0KKG6_QUESU</name>
<evidence type="ECO:0000256" key="1">
    <source>
        <dbReference type="ARBA" id="ARBA00006974"/>
    </source>
</evidence>
<reference evidence="2 3" key="1">
    <citation type="journal article" date="2018" name="Sci. Data">
        <title>The draft genome sequence of cork oak.</title>
        <authorList>
            <person name="Ramos A.M."/>
            <person name="Usie A."/>
            <person name="Barbosa P."/>
            <person name="Barros P.M."/>
            <person name="Capote T."/>
            <person name="Chaves I."/>
            <person name="Simoes F."/>
            <person name="Abreu I."/>
            <person name="Carrasquinho I."/>
            <person name="Faro C."/>
            <person name="Guimaraes J.B."/>
            <person name="Mendonca D."/>
            <person name="Nobrega F."/>
            <person name="Rodrigues L."/>
            <person name="Saibo N.J.M."/>
            <person name="Varela M.C."/>
            <person name="Egas C."/>
            <person name="Matos J."/>
            <person name="Miguel C.M."/>
            <person name="Oliveira M.M."/>
            <person name="Ricardo C.P."/>
            <person name="Goncalves S."/>
        </authorList>
    </citation>
    <scope>NUCLEOTIDE SEQUENCE [LARGE SCALE GENOMIC DNA]</scope>
    <source>
        <strain evidence="3">cv. HL8</strain>
    </source>
</reference>
<organism evidence="2 3">
    <name type="scientific">Quercus suber</name>
    <name type="common">Cork oak</name>
    <dbReference type="NCBI Taxonomy" id="58331"/>
    <lineage>
        <taxon>Eukaryota</taxon>
        <taxon>Viridiplantae</taxon>
        <taxon>Streptophyta</taxon>
        <taxon>Embryophyta</taxon>
        <taxon>Tracheophyta</taxon>
        <taxon>Spermatophyta</taxon>
        <taxon>Magnoliopsida</taxon>
        <taxon>eudicotyledons</taxon>
        <taxon>Gunneridae</taxon>
        <taxon>Pentapetalae</taxon>
        <taxon>rosids</taxon>
        <taxon>fabids</taxon>
        <taxon>Fagales</taxon>
        <taxon>Fagaceae</taxon>
        <taxon>Quercus</taxon>
    </lineage>
</organism>
<dbReference type="Proteomes" id="UP000237347">
    <property type="component" value="Unassembled WGS sequence"/>
</dbReference>